<dbReference type="SUPFAM" id="SSF117018">
    <property type="entry name" value="ATP-dependent DNA ligase DNA-binding domain"/>
    <property type="match status" value="1"/>
</dbReference>
<feature type="region of interest" description="Disordered" evidence="16">
    <location>
        <begin position="1"/>
        <end position="31"/>
    </location>
</feature>
<dbReference type="GO" id="GO:0003910">
    <property type="term" value="F:DNA ligase (ATP) activity"/>
    <property type="evidence" value="ECO:0007669"/>
    <property type="project" value="UniProtKB-EC"/>
</dbReference>
<evidence type="ECO:0000256" key="7">
    <source>
        <dbReference type="ARBA" id="ARBA00022763"/>
    </source>
</evidence>
<gene>
    <name evidence="18" type="ORF">ADEAN_000540300</name>
</gene>
<dbReference type="FunFam" id="1.10.3260.10:FF:000013">
    <property type="entry name" value="DNA ligase"/>
    <property type="match status" value="1"/>
</dbReference>
<dbReference type="GO" id="GO:0071897">
    <property type="term" value="P:DNA biosynthetic process"/>
    <property type="evidence" value="ECO:0007669"/>
    <property type="project" value="InterPro"/>
</dbReference>
<evidence type="ECO:0000256" key="2">
    <source>
        <dbReference type="ARBA" id="ARBA00007572"/>
    </source>
</evidence>
<evidence type="ECO:0000313" key="19">
    <source>
        <dbReference type="Proteomes" id="UP000515908"/>
    </source>
</evidence>
<dbReference type="InterPro" id="IPR016059">
    <property type="entry name" value="DNA_ligase_ATP-dep_CS"/>
</dbReference>
<dbReference type="Gene3D" id="2.40.50.140">
    <property type="entry name" value="Nucleic acid-binding proteins"/>
    <property type="match status" value="1"/>
</dbReference>
<keyword evidence="6 14" id="KW-0547">Nucleotide-binding</keyword>
<feature type="compositionally biased region" description="Basic and acidic residues" evidence="16">
    <location>
        <begin position="7"/>
        <end position="17"/>
    </location>
</feature>
<dbReference type="GO" id="GO:0006281">
    <property type="term" value="P:DNA repair"/>
    <property type="evidence" value="ECO:0007669"/>
    <property type="project" value="UniProtKB-KW"/>
</dbReference>
<evidence type="ECO:0000256" key="1">
    <source>
        <dbReference type="ARBA" id="ARBA00004123"/>
    </source>
</evidence>
<dbReference type="PROSITE" id="PS00333">
    <property type="entry name" value="DNA_LIGASE_A2"/>
    <property type="match status" value="1"/>
</dbReference>
<dbReference type="Pfam" id="PF04675">
    <property type="entry name" value="DNA_ligase_A_N"/>
    <property type="match status" value="1"/>
</dbReference>
<dbReference type="InterPro" id="IPR012308">
    <property type="entry name" value="DNA_ligase_ATP-dep_N"/>
</dbReference>
<dbReference type="SUPFAM" id="SSF50249">
    <property type="entry name" value="Nucleic acid-binding proteins"/>
    <property type="match status" value="1"/>
</dbReference>
<dbReference type="InterPro" id="IPR050191">
    <property type="entry name" value="ATP-dep_DNA_ligase"/>
</dbReference>
<reference evidence="18 19" key="1">
    <citation type="submission" date="2020-08" db="EMBL/GenBank/DDBJ databases">
        <authorList>
            <person name="Newling K."/>
            <person name="Davey J."/>
            <person name="Forrester S."/>
        </authorList>
    </citation>
    <scope>NUCLEOTIDE SEQUENCE [LARGE SCALE GENOMIC DNA]</scope>
    <source>
        <strain evidence="19">Crithidia deanei Carvalho (ATCC PRA-265)</strain>
    </source>
</reference>
<keyword evidence="7 14" id="KW-0227">DNA damage</keyword>
<dbReference type="FunFam" id="2.40.50.140:FF:000062">
    <property type="entry name" value="DNA ligase"/>
    <property type="match status" value="1"/>
</dbReference>
<keyword evidence="5" id="KW-0235">DNA replication</keyword>
<dbReference type="GO" id="GO:0005739">
    <property type="term" value="C:mitochondrion"/>
    <property type="evidence" value="ECO:0007669"/>
    <property type="project" value="TreeGrafter"/>
</dbReference>
<evidence type="ECO:0000256" key="16">
    <source>
        <dbReference type="SAM" id="MobiDB-lite"/>
    </source>
</evidence>
<evidence type="ECO:0000256" key="11">
    <source>
        <dbReference type="ARBA" id="ARBA00023242"/>
    </source>
</evidence>
<keyword evidence="3 14" id="KW-0436">Ligase</keyword>
<dbReference type="GO" id="GO:0006310">
    <property type="term" value="P:DNA recombination"/>
    <property type="evidence" value="ECO:0007669"/>
    <property type="project" value="UniProtKB-KW"/>
</dbReference>
<dbReference type="GO" id="GO:0006273">
    <property type="term" value="P:lagging strand elongation"/>
    <property type="evidence" value="ECO:0007669"/>
    <property type="project" value="TreeGrafter"/>
</dbReference>
<dbReference type="CDD" id="cd07969">
    <property type="entry name" value="OBF_DNA_ligase_I"/>
    <property type="match status" value="1"/>
</dbReference>
<accession>A0A7G2CFW1</accession>
<evidence type="ECO:0000256" key="15">
    <source>
        <dbReference type="RuleBase" id="RU004196"/>
    </source>
</evidence>
<comment type="similarity">
    <text evidence="2 15">Belongs to the ATP-dependent DNA ligase family.</text>
</comment>
<keyword evidence="12" id="KW-0131">Cell cycle</keyword>
<evidence type="ECO:0000256" key="8">
    <source>
        <dbReference type="ARBA" id="ARBA00022840"/>
    </source>
</evidence>
<dbReference type="GO" id="GO:0051301">
    <property type="term" value="P:cell division"/>
    <property type="evidence" value="ECO:0007669"/>
    <property type="project" value="UniProtKB-KW"/>
</dbReference>
<organism evidence="18 19">
    <name type="scientific">Angomonas deanei</name>
    <dbReference type="NCBI Taxonomy" id="59799"/>
    <lineage>
        <taxon>Eukaryota</taxon>
        <taxon>Discoba</taxon>
        <taxon>Euglenozoa</taxon>
        <taxon>Kinetoplastea</taxon>
        <taxon>Metakinetoplastina</taxon>
        <taxon>Trypanosomatida</taxon>
        <taxon>Trypanosomatidae</taxon>
        <taxon>Strigomonadinae</taxon>
        <taxon>Angomonas</taxon>
    </lineage>
</organism>
<keyword evidence="11" id="KW-0539">Nucleus</keyword>
<dbReference type="CDD" id="cd07900">
    <property type="entry name" value="Adenylation_DNA_ligase_I_Euk"/>
    <property type="match status" value="1"/>
</dbReference>
<dbReference type="VEuPathDB" id="TriTrypDB:ADEAN_000540300"/>
<feature type="domain" description="ATP-dependent DNA ligase family profile" evidence="17">
    <location>
        <begin position="448"/>
        <end position="584"/>
    </location>
</feature>
<evidence type="ECO:0000256" key="13">
    <source>
        <dbReference type="ARBA" id="ARBA00034003"/>
    </source>
</evidence>
<evidence type="ECO:0000256" key="14">
    <source>
        <dbReference type="RuleBase" id="RU000617"/>
    </source>
</evidence>
<dbReference type="EC" id="6.5.1.1" evidence="14"/>
<evidence type="ECO:0000256" key="9">
    <source>
        <dbReference type="ARBA" id="ARBA00023172"/>
    </source>
</evidence>
<keyword evidence="4" id="KW-0132">Cell division</keyword>
<dbReference type="InterPro" id="IPR000977">
    <property type="entry name" value="DNA_ligase_ATP-dep"/>
</dbReference>
<keyword evidence="8 14" id="KW-0067">ATP-binding</keyword>
<evidence type="ECO:0000256" key="12">
    <source>
        <dbReference type="ARBA" id="ARBA00023306"/>
    </source>
</evidence>
<dbReference type="Gene3D" id="1.10.3260.10">
    <property type="entry name" value="DNA ligase, ATP-dependent, N-terminal domain"/>
    <property type="match status" value="1"/>
</dbReference>
<comment type="subcellular location">
    <subcellularLocation>
        <location evidence="1">Nucleus</location>
    </subcellularLocation>
</comment>
<evidence type="ECO:0000256" key="3">
    <source>
        <dbReference type="ARBA" id="ARBA00022598"/>
    </source>
</evidence>
<proteinExistence type="inferred from homology"/>
<dbReference type="InterPro" id="IPR012340">
    <property type="entry name" value="NA-bd_OB-fold"/>
</dbReference>
<dbReference type="Pfam" id="PF01068">
    <property type="entry name" value="DNA_ligase_A_M"/>
    <property type="match status" value="1"/>
</dbReference>
<dbReference type="GO" id="GO:0005524">
    <property type="term" value="F:ATP binding"/>
    <property type="evidence" value="ECO:0007669"/>
    <property type="project" value="UniProtKB-KW"/>
</dbReference>
<dbReference type="Pfam" id="PF04679">
    <property type="entry name" value="DNA_ligase_A_C"/>
    <property type="match status" value="1"/>
</dbReference>
<dbReference type="PROSITE" id="PS50160">
    <property type="entry name" value="DNA_LIGASE_A3"/>
    <property type="match status" value="1"/>
</dbReference>
<dbReference type="InterPro" id="IPR012309">
    <property type="entry name" value="DNA_ligase_ATP-dep_C"/>
</dbReference>
<sequence length="713" mass="79147">MKSFFPKKTEKHEREEGTSSEAVVTTRKKKEPSKYFSDHKEEFYQILGTIPKPSISSMANLLNGAFDPHTFSPTLWPPVSGPDHVSFSVVADILADISATSSRLECIKILTNLLLAVLERCPEELASTFYLVVNKQAPQHEGVELGIGDAILINVVAECCGMTAARVKEVYQQCGDLAEVAQNKKQQQSTLVKPKALGARDVFRAFREIALMSGKDVVRRRSDTIKKLLRDAKGAEINIIVRALQQKMRIGMAESSALNALGYAFTLSFLGSESGSMPTDDLQKALSIGATSVTRLFAEVPDIEVVIKSVVQHGYMLLVPGSRMNLEHKALLSIRPGLPVKPQLAHPTSGISVVLDRFQGKSFTSEYKYDGERAQIHFDNGKFHIFSRNSETHTGKYPDVISFLPQAFDHAKVTSFILDSEVVAVDETTGKLQAFQVLQHRGRKNISESDVKIPVCVFAFDLLFLNGESLLERTLKQRREVLYSTFTPVQSKLAFASYLDTDNVEDIQKFLEQSIADGCEGLMIKTLEEDAFYTPSKRSRHWLKLKKDYMDGVTDTLDLVPLGGFYGKGKRTGVFGGFLLGCYDPEGDEYQSICKIGTGFQDEELESLTRLLSDSIVGEKPGYYRADDAGVDVWFKECQVWEVKAADLSVSPVHFAAIGIVDQSKGVALRFPRFIRVREDKGPSDATTAQQVAEMYRAQSLAIQPEENEEEGV</sequence>
<evidence type="ECO:0000313" key="18">
    <source>
        <dbReference type="EMBL" id="CAD2217917.1"/>
    </source>
</evidence>
<evidence type="ECO:0000256" key="5">
    <source>
        <dbReference type="ARBA" id="ARBA00022705"/>
    </source>
</evidence>
<dbReference type="SUPFAM" id="SSF56091">
    <property type="entry name" value="DNA ligase/mRNA capping enzyme, catalytic domain"/>
    <property type="match status" value="1"/>
</dbReference>
<evidence type="ECO:0000256" key="10">
    <source>
        <dbReference type="ARBA" id="ARBA00023204"/>
    </source>
</evidence>
<keyword evidence="9 14" id="KW-0233">DNA recombination</keyword>
<dbReference type="GO" id="GO:0005634">
    <property type="term" value="C:nucleus"/>
    <property type="evidence" value="ECO:0007669"/>
    <property type="project" value="UniProtKB-SubCell"/>
</dbReference>
<dbReference type="InterPro" id="IPR036599">
    <property type="entry name" value="DNA_ligase_N_sf"/>
</dbReference>
<dbReference type="FunFam" id="3.30.470.30:FF:000002">
    <property type="entry name" value="DNA ligase"/>
    <property type="match status" value="1"/>
</dbReference>
<protein>
    <recommendedName>
        <fullName evidence="14">DNA ligase</fullName>
        <ecNumber evidence="14">6.5.1.1</ecNumber>
    </recommendedName>
</protein>
<dbReference type="AlphaFoldDB" id="A0A7G2CFW1"/>
<evidence type="ECO:0000256" key="4">
    <source>
        <dbReference type="ARBA" id="ARBA00022618"/>
    </source>
</evidence>
<evidence type="ECO:0000259" key="17">
    <source>
        <dbReference type="PROSITE" id="PS50160"/>
    </source>
</evidence>
<dbReference type="PROSITE" id="PS00697">
    <property type="entry name" value="DNA_LIGASE_A1"/>
    <property type="match status" value="1"/>
</dbReference>
<dbReference type="PANTHER" id="PTHR45674">
    <property type="entry name" value="DNA LIGASE 1/3 FAMILY MEMBER"/>
    <property type="match status" value="1"/>
</dbReference>
<name>A0A7G2CFW1_9TRYP</name>
<dbReference type="NCBIfam" id="TIGR00574">
    <property type="entry name" value="dnl1"/>
    <property type="match status" value="1"/>
</dbReference>
<dbReference type="Proteomes" id="UP000515908">
    <property type="component" value="Chromosome 10"/>
</dbReference>
<dbReference type="GO" id="GO:0003677">
    <property type="term" value="F:DNA binding"/>
    <property type="evidence" value="ECO:0007669"/>
    <property type="project" value="InterPro"/>
</dbReference>
<comment type="catalytic activity">
    <reaction evidence="13 14">
        <text>ATP + (deoxyribonucleotide)n-3'-hydroxyl + 5'-phospho-(deoxyribonucleotide)m = (deoxyribonucleotide)n+m + AMP + diphosphate.</text>
        <dbReference type="EC" id="6.5.1.1"/>
    </reaction>
</comment>
<dbReference type="Gene3D" id="3.30.470.30">
    <property type="entry name" value="DNA ligase/mRNA capping enzyme"/>
    <property type="match status" value="1"/>
</dbReference>
<dbReference type="EMBL" id="LR877154">
    <property type="protein sequence ID" value="CAD2217917.1"/>
    <property type="molecule type" value="Genomic_DNA"/>
</dbReference>
<keyword evidence="19" id="KW-1185">Reference proteome</keyword>
<evidence type="ECO:0000256" key="6">
    <source>
        <dbReference type="ARBA" id="ARBA00022741"/>
    </source>
</evidence>
<dbReference type="PANTHER" id="PTHR45674:SF4">
    <property type="entry name" value="DNA LIGASE 1"/>
    <property type="match status" value="1"/>
</dbReference>
<dbReference type="InterPro" id="IPR012310">
    <property type="entry name" value="DNA_ligase_ATP-dep_cent"/>
</dbReference>
<dbReference type="Gene3D" id="3.30.1490.70">
    <property type="match status" value="1"/>
</dbReference>
<keyword evidence="10 14" id="KW-0234">DNA repair</keyword>